<keyword evidence="2" id="KW-1185">Reference proteome</keyword>
<protein>
    <submittedName>
        <fullName evidence="1">Uncharacterized protein</fullName>
    </submittedName>
</protein>
<sequence length="79" mass="9142">MTRSTPNVARRQIHRLNVYKLLSNALLRLSKRVSNSEQYVHAIANELVSEAVEHDCDVIAFAVLSDIRERLPHARRRHV</sequence>
<dbReference type="AlphaFoldDB" id="A0A830E9C8"/>
<dbReference type="EMBL" id="BMOC01000005">
    <property type="protein sequence ID" value="GGJ03148.1"/>
    <property type="molecule type" value="Genomic_DNA"/>
</dbReference>
<proteinExistence type="predicted"/>
<organism evidence="1 2">
    <name type="scientific">Halobellus salinus</name>
    <dbReference type="NCBI Taxonomy" id="931585"/>
    <lineage>
        <taxon>Archaea</taxon>
        <taxon>Methanobacteriati</taxon>
        <taxon>Methanobacteriota</taxon>
        <taxon>Stenosarchaea group</taxon>
        <taxon>Halobacteria</taxon>
        <taxon>Halobacteriales</taxon>
        <taxon>Haloferacaceae</taxon>
        <taxon>Halobellus</taxon>
    </lineage>
</organism>
<name>A0A830E9C8_9EURY</name>
<reference evidence="1" key="2">
    <citation type="submission" date="2020-09" db="EMBL/GenBank/DDBJ databases">
        <authorList>
            <person name="Sun Q."/>
            <person name="Ohkuma M."/>
        </authorList>
    </citation>
    <scope>NUCLEOTIDE SEQUENCE</scope>
    <source>
        <strain evidence="1">JCM 14359</strain>
    </source>
</reference>
<evidence type="ECO:0000313" key="1">
    <source>
        <dbReference type="EMBL" id="GGJ03148.1"/>
    </source>
</evidence>
<accession>A0A830E9C8</accession>
<evidence type="ECO:0000313" key="2">
    <source>
        <dbReference type="Proteomes" id="UP000653099"/>
    </source>
</evidence>
<comment type="caution">
    <text evidence="1">The sequence shown here is derived from an EMBL/GenBank/DDBJ whole genome shotgun (WGS) entry which is preliminary data.</text>
</comment>
<reference evidence="1" key="1">
    <citation type="journal article" date="2014" name="Int. J. Syst. Evol. Microbiol.">
        <title>Complete genome sequence of Corynebacterium casei LMG S-19264T (=DSM 44701T), isolated from a smear-ripened cheese.</title>
        <authorList>
            <consortium name="US DOE Joint Genome Institute (JGI-PGF)"/>
            <person name="Walter F."/>
            <person name="Albersmeier A."/>
            <person name="Kalinowski J."/>
            <person name="Ruckert C."/>
        </authorList>
    </citation>
    <scope>NUCLEOTIDE SEQUENCE</scope>
    <source>
        <strain evidence="1">JCM 14359</strain>
    </source>
</reference>
<dbReference type="Proteomes" id="UP000653099">
    <property type="component" value="Unassembled WGS sequence"/>
</dbReference>
<gene>
    <name evidence="1" type="ORF">GCM10008995_11160</name>
</gene>